<evidence type="ECO:0000256" key="2">
    <source>
        <dbReference type="ARBA" id="ARBA00022803"/>
    </source>
</evidence>
<evidence type="ECO:0000256" key="1">
    <source>
        <dbReference type="ARBA" id="ARBA00022737"/>
    </source>
</evidence>
<reference evidence="5" key="1">
    <citation type="submission" date="2020-03" db="EMBL/GenBank/DDBJ databases">
        <authorList>
            <person name="Guo F."/>
        </authorList>
    </citation>
    <scope>NUCLEOTIDE SEQUENCE</scope>
    <source>
        <strain evidence="5">JCM 30134</strain>
    </source>
</reference>
<evidence type="ECO:0000313" key="6">
    <source>
        <dbReference type="Proteomes" id="UP000787472"/>
    </source>
</evidence>
<dbReference type="InterPro" id="IPR019734">
    <property type="entry name" value="TPR_rpt"/>
</dbReference>
<gene>
    <name evidence="5" type="ORF">G8770_13635</name>
</gene>
<accession>A0A9E5JW54</accession>
<feature type="repeat" description="TPR" evidence="3">
    <location>
        <begin position="112"/>
        <end position="145"/>
    </location>
</feature>
<comment type="caution">
    <text evidence="5">The sequence shown here is derived from an EMBL/GenBank/DDBJ whole genome shotgun (WGS) entry which is preliminary data.</text>
</comment>
<dbReference type="PANTHER" id="PTHR45586">
    <property type="entry name" value="TPR REPEAT-CONTAINING PROTEIN PA4667"/>
    <property type="match status" value="1"/>
</dbReference>
<protein>
    <submittedName>
        <fullName evidence="5">Tetratricopeptide repeat protein</fullName>
    </submittedName>
</protein>
<keyword evidence="1" id="KW-0677">Repeat</keyword>
<dbReference type="PROSITE" id="PS50005">
    <property type="entry name" value="TPR"/>
    <property type="match status" value="1"/>
</dbReference>
<name>A0A9E5JW54_9GAMM</name>
<dbReference type="InterPro" id="IPR051012">
    <property type="entry name" value="CellSynth/LPSAsmb/PSIAsmb"/>
</dbReference>
<proteinExistence type="predicted"/>
<dbReference type="PANTHER" id="PTHR45586:SF1">
    <property type="entry name" value="LIPOPOLYSACCHARIDE ASSEMBLY PROTEIN B"/>
    <property type="match status" value="1"/>
</dbReference>
<keyword evidence="4" id="KW-0732">Signal</keyword>
<dbReference type="InterPro" id="IPR011990">
    <property type="entry name" value="TPR-like_helical_dom_sf"/>
</dbReference>
<evidence type="ECO:0000313" key="5">
    <source>
        <dbReference type="EMBL" id="NHO66586.1"/>
    </source>
</evidence>
<dbReference type="SMART" id="SM00028">
    <property type="entry name" value="TPR"/>
    <property type="match status" value="4"/>
</dbReference>
<dbReference type="AlphaFoldDB" id="A0A9E5JW54"/>
<dbReference type="Pfam" id="PF13181">
    <property type="entry name" value="TPR_8"/>
    <property type="match status" value="1"/>
</dbReference>
<organism evidence="5 6">
    <name type="scientific">Pseudomaricurvus hydrocarbonicus</name>
    <dbReference type="NCBI Taxonomy" id="1470433"/>
    <lineage>
        <taxon>Bacteria</taxon>
        <taxon>Pseudomonadati</taxon>
        <taxon>Pseudomonadota</taxon>
        <taxon>Gammaproteobacteria</taxon>
        <taxon>Cellvibrionales</taxon>
        <taxon>Cellvibrionaceae</taxon>
        <taxon>Pseudomaricurvus</taxon>
    </lineage>
</organism>
<dbReference type="EMBL" id="JAAONZ010000010">
    <property type="protein sequence ID" value="NHO66586.1"/>
    <property type="molecule type" value="Genomic_DNA"/>
</dbReference>
<dbReference type="Proteomes" id="UP000787472">
    <property type="component" value="Unassembled WGS sequence"/>
</dbReference>
<keyword evidence="6" id="KW-1185">Reference proteome</keyword>
<keyword evidence="2 3" id="KW-0802">TPR repeat</keyword>
<dbReference type="SUPFAM" id="SSF81901">
    <property type="entry name" value="HCP-like"/>
    <property type="match status" value="1"/>
</dbReference>
<feature type="chain" id="PRO_5039592169" evidence="4">
    <location>
        <begin position="51"/>
        <end position="452"/>
    </location>
</feature>
<dbReference type="Gene3D" id="1.25.40.10">
    <property type="entry name" value="Tetratricopeptide repeat domain"/>
    <property type="match status" value="2"/>
</dbReference>
<feature type="signal peptide" evidence="4">
    <location>
        <begin position="1"/>
        <end position="50"/>
    </location>
</feature>
<sequence>MGKTMKMTAKVLKLVRQSLMVAPLALAPAASSVVLQSLGLDALSSGSAFAQEGEQEKPKYTTKKSYSLRQNVFKDFAKVQEKTDASDWKGALVVLKDLEASKGAKYTSFEKANLWNYFGWVYYSLEDYPQSIRYYKKVLAEEELSEALELGTLYTLAQLMFVQEDYRGAVDLLKKWMKLQPIVGADAYVLIAQGYYQLNDMNSALSNINTAVDKFESTGKVPKENWYTLQRAIYYEKGDNKKVISILEKLIRHYPKITYWKQLSGMYGQVEQEKNQLHSLDVVYLAGELNNEKELLNLAYLYMGQDVPYKAAKIIDKGMKEGKIEKTSKNLEVLATAWRLSQDVKKSIPVMEEAASKSDKGDLYARLAGIYLDNDENKKAIEAGAKAYKRGSIKRPDQLQIVLGMANANLKQYGKAIKEFEKAAKDKRSKKFAVQWIEFCKNEKKREDSLKS</sequence>
<evidence type="ECO:0000256" key="4">
    <source>
        <dbReference type="SAM" id="SignalP"/>
    </source>
</evidence>
<dbReference type="SUPFAM" id="SSF48452">
    <property type="entry name" value="TPR-like"/>
    <property type="match status" value="1"/>
</dbReference>
<evidence type="ECO:0000256" key="3">
    <source>
        <dbReference type="PROSITE-ProRule" id="PRU00339"/>
    </source>
</evidence>